<proteinExistence type="predicted"/>
<gene>
    <name evidence="2" type="ORF">PV04_01765</name>
</gene>
<evidence type="ECO:0000256" key="1">
    <source>
        <dbReference type="SAM" id="Phobius"/>
    </source>
</evidence>
<accession>A0A0D2EH22</accession>
<feature type="transmembrane region" description="Helical" evidence="1">
    <location>
        <begin position="295"/>
        <end position="318"/>
    </location>
</feature>
<keyword evidence="1" id="KW-0812">Transmembrane</keyword>
<dbReference type="HOGENOM" id="CLU_022883_1_0_1"/>
<keyword evidence="1" id="KW-0472">Membrane</keyword>
<organism evidence="2 3">
    <name type="scientific">Phialophora macrospora</name>
    <dbReference type="NCBI Taxonomy" id="1851006"/>
    <lineage>
        <taxon>Eukaryota</taxon>
        <taxon>Fungi</taxon>
        <taxon>Dikarya</taxon>
        <taxon>Ascomycota</taxon>
        <taxon>Pezizomycotina</taxon>
        <taxon>Eurotiomycetes</taxon>
        <taxon>Chaetothyriomycetidae</taxon>
        <taxon>Chaetothyriales</taxon>
        <taxon>Herpotrichiellaceae</taxon>
        <taxon>Phialophora</taxon>
    </lineage>
</organism>
<feature type="transmembrane region" description="Helical" evidence="1">
    <location>
        <begin position="161"/>
        <end position="180"/>
    </location>
</feature>
<evidence type="ECO:0000313" key="3">
    <source>
        <dbReference type="Proteomes" id="UP000054266"/>
    </source>
</evidence>
<dbReference type="PANTHER" id="PTHR35043:SF8">
    <property type="entry name" value="DUF4220 DOMAIN-CONTAINING PROTEIN"/>
    <property type="match status" value="1"/>
</dbReference>
<reference evidence="2 3" key="1">
    <citation type="submission" date="2015-01" db="EMBL/GenBank/DDBJ databases">
        <title>The Genome Sequence of Capronia semiimmersa CBS27337.</title>
        <authorList>
            <consortium name="The Broad Institute Genomics Platform"/>
            <person name="Cuomo C."/>
            <person name="de Hoog S."/>
            <person name="Gorbushina A."/>
            <person name="Stielow B."/>
            <person name="Teixiera M."/>
            <person name="Abouelleil A."/>
            <person name="Chapman S.B."/>
            <person name="Priest M."/>
            <person name="Young S.K."/>
            <person name="Wortman J."/>
            <person name="Nusbaum C."/>
            <person name="Birren B."/>
        </authorList>
    </citation>
    <scope>NUCLEOTIDE SEQUENCE [LARGE SCALE GENOMIC DNA]</scope>
    <source>
        <strain evidence="2 3">CBS 27337</strain>
    </source>
</reference>
<dbReference type="PANTHER" id="PTHR35043">
    <property type="entry name" value="TRANSCRIPTION FACTOR DOMAIN-CONTAINING PROTEIN"/>
    <property type="match status" value="1"/>
</dbReference>
<dbReference type="STRING" id="5601.A0A0D2EH22"/>
<feature type="transmembrane region" description="Helical" evidence="1">
    <location>
        <begin position="186"/>
        <end position="209"/>
    </location>
</feature>
<protein>
    <submittedName>
        <fullName evidence="2">Uncharacterized protein</fullName>
    </submittedName>
</protein>
<dbReference type="Proteomes" id="UP000054266">
    <property type="component" value="Unassembled WGS sequence"/>
</dbReference>
<sequence>MNVSNTDSEYTNTTIRGWVPQPNGRGTFDLLVSCGVTIFLCGWSAICVNVPVSDHGKWDIFWDKWHMFCLSILGPEFVFMLALGQYMRAHASIKLYHDKGFTDWTIKQGFYADMGGFVLQPRGWKQFPINAKQLLYLIERGHIRYPDTKVSEINDRNKSDGLARFLTACQIIWFTLNVIARPTQNLAVTTIEITTIATIVCTLGVNFCWRHKPMDVYTAIVLETDRSMYEIIEDAGDLYLEPYRMTPLDFLSREEWIATKLWNYNVNILRKLNVVRQRPQVRPIQHLSSFNFPKLSLGGTVVCLFMAVAYSAILMIAWNFEFPSPAERLIWRICTSLTMALTLVVGLIEIALPSPRDPKDEEVARGTEMTRKAPSPNVLGRIAKKRFNNSLDKDRAMDVPLKSMLLTQPICAIYTVCRIYVLLEDLIGLRAMPATVFQNVEWTIYWPHIK</sequence>
<feature type="transmembrane region" description="Helical" evidence="1">
    <location>
        <begin position="330"/>
        <end position="352"/>
    </location>
</feature>
<name>A0A0D2EH22_9EURO</name>
<feature type="transmembrane region" description="Helical" evidence="1">
    <location>
        <begin position="30"/>
        <end position="53"/>
    </location>
</feature>
<keyword evidence="3" id="KW-1185">Reference proteome</keyword>
<keyword evidence="1" id="KW-1133">Transmembrane helix</keyword>
<dbReference type="EMBL" id="KN846956">
    <property type="protein sequence ID" value="KIW73667.1"/>
    <property type="molecule type" value="Genomic_DNA"/>
</dbReference>
<dbReference type="AlphaFoldDB" id="A0A0D2EH22"/>
<evidence type="ECO:0000313" key="2">
    <source>
        <dbReference type="EMBL" id="KIW73667.1"/>
    </source>
</evidence>
<feature type="transmembrane region" description="Helical" evidence="1">
    <location>
        <begin position="65"/>
        <end position="84"/>
    </location>
</feature>